<feature type="compositionally biased region" description="Basic and acidic residues" evidence="1">
    <location>
        <begin position="362"/>
        <end position="372"/>
    </location>
</feature>
<dbReference type="OMA" id="QRHPNPK"/>
<feature type="compositionally biased region" description="Low complexity" evidence="1">
    <location>
        <begin position="16"/>
        <end position="27"/>
    </location>
</feature>
<feature type="compositionally biased region" description="Polar residues" evidence="1">
    <location>
        <begin position="1"/>
        <end position="15"/>
    </location>
</feature>
<protein>
    <submittedName>
        <fullName evidence="2">Uncharacterized protein</fullName>
    </submittedName>
</protein>
<feature type="compositionally biased region" description="Polar residues" evidence="1">
    <location>
        <begin position="244"/>
        <end position="267"/>
    </location>
</feature>
<feature type="compositionally biased region" description="Polar residues" evidence="1">
    <location>
        <begin position="103"/>
        <end position="114"/>
    </location>
</feature>
<evidence type="ECO:0000313" key="2">
    <source>
        <dbReference type="EMBL" id="KAF0985202.1"/>
    </source>
</evidence>
<feature type="compositionally biased region" description="Basic and acidic residues" evidence="1">
    <location>
        <begin position="227"/>
        <end position="243"/>
    </location>
</feature>
<feature type="compositionally biased region" description="Basic and acidic residues" evidence="1">
    <location>
        <begin position="202"/>
        <end position="214"/>
    </location>
</feature>
<feature type="region of interest" description="Disordered" evidence="1">
    <location>
        <begin position="1"/>
        <end position="91"/>
    </location>
</feature>
<feature type="compositionally biased region" description="Basic residues" evidence="1">
    <location>
        <begin position="580"/>
        <end position="599"/>
    </location>
</feature>
<name>A0A6A5CDN7_NAEFO</name>
<feature type="compositionally biased region" description="Basic and acidic residues" evidence="1">
    <location>
        <begin position="540"/>
        <end position="562"/>
    </location>
</feature>
<feature type="compositionally biased region" description="Low complexity" evidence="1">
    <location>
        <begin position="302"/>
        <end position="325"/>
    </location>
</feature>
<feature type="compositionally biased region" description="Polar residues" evidence="1">
    <location>
        <begin position="331"/>
        <end position="352"/>
    </location>
</feature>
<feature type="compositionally biased region" description="Pro residues" evidence="1">
    <location>
        <begin position="449"/>
        <end position="460"/>
    </location>
</feature>
<reference evidence="2 3" key="1">
    <citation type="journal article" date="2019" name="Sci. Rep.">
        <title>Nanopore sequencing improves the draft genome of the human pathogenic amoeba Naegleria fowleri.</title>
        <authorList>
            <person name="Liechti N."/>
            <person name="Schurch N."/>
            <person name="Bruggmann R."/>
            <person name="Wittwer M."/>
        </authorList>
    </citation>
    <scope>NUCLEOTIDE SEQUENCE [LARGE SCALE GENOMIC DNA]</scope>
    <source>
        <strain evidence="2 3">ATCC 30894</strain>
    </source>
</reference>
<proteinExistence type="predicted"/>
<feature type="compositionally biased region" description="Polar residues" evidence="1">
    <location>
        <begin position="609"/>
        <end position="618"/>
    </location>
</feature>
<dbReference type="RefSeq" id="XP_044569915.1">
    <property type="nucleotide sequence ID" value="XM_044705601.1"/>
</dbReference>
<dbReference type="GeneID" id="68107459"/>
<evidence type="ECO:0000256" key="1">
    <source>
        <dbReference type="SAM" id="MobiDB-lite"/>
    </source>
</evidence>
<feature type="compositionally biased region" description="Polar residues" evidence="1">
    <location>
        <begin position="874"/>
        <end position="883"/>
    </location>
</feature>
<dbReference type="VEuPathDB" id="AmoebaDB:NF0060720"/>
<dbReference type="VEuPathDB" id="AmoebaDB:NfTy_024690"/>
<feature type="region of interest" description="Disordered" evidence="1">
    <location>
        <begin position="103"/>
        <end position="618"/>
    </location>
</feature>
<accession>A0A6A5CDN7</accession>
<feature type="region of interest" description="Disordered" evidence="1">
    <location>
        <begin position="760"/>
        <end position="883"/>
    </location>
</feature>
<dbReference type="EMBL" id="VFQX01000001">
    <property type="protein sequence ID" value="KAF0985202.1"/>
    <property type="molecule type" value="Genomic_DNA"/>
</dbReference>
<dbReference type="VEuPathDB" id="AmoebaDB:FDP41_000241"/>
<sequence>MKHRNNTNNLNPTIASGSIGISSSSGSRKSFKVNVPKPVNLPISSSASVNTSGSSFNGTPNTVSTGSATSGTSIASSVSSNVSSNTSSTSNAWASKTFPLLQSNTSESSHQSADPSIPHQIETKVVNTPLSLPVRSTRTPVISSPARNDDDDEIITSNRKGSSTNATTPSDSEPRSDKKSTPQILPGDSNWSEISDDDEIYDKELEELIEKENKSSATPPVKSKKQKYLEKKKLLREQERLNAEKQNASVTSTPKSDSESSTKAIITSPSVQNDSPPPSPPSLSTESQNQKFFSQSPPQPNNPSTSISSLQSFPPMSSSVVTPPVQDTHKPSTIPSFFSTSRPSNTTQPSRTSHTHQPRASPRKEIPKEEIIKSILEQEATMNEAAERRRKEKMEEEERLERERKEKAQAKLLELERKLQAKKALQQPAETDSQKPTITPNANESQPQPSSPSSPQPSSPQPHQQQYGEVKILKSNRANQQHGRGGIRQHRNTDTSSSTNQNFSKEEKQPPTNPTELDNNWRDSSVKIPNAFVESFQKSKKPEVEHVPHATREKHHEGEVTRHAGVGRGSNVNKEPTRGGHARGRGNYHNANGHHSRHNNKNDQEKVGNASSQNEITEKSNQLATIDLSNVLKNINPNEAKISFGLFADDSKPAVKALSNEHVIQQPPSASLSAQNSQMDVAPSQMNTENISHDNNNGKPFKPRRERPYSQPSALPTSGHRPSPSQHHHHHGRSGYNNRHNSEDAASVPFRKVHDSNTATISQHHKETEHQQPQSNGEAPPHRPSTTSNIASAEQEGDHSDASRPSSSRNPKDYKRGQHTPHSNNPHYHPASRTYNNGQHNYEKPHSNRPRGSNSRGGFHGNARNPTLFVKVVDSSNNTSPRQ</sequence>
<gene>
    <name evidence="2" type="ORF">FDP41_000241</name>
</gene>
<dbReference type="Proteomes" id="UP000444721">
    <property type="component" value="Unassembled WGS sequence"/>
</dbReference>
<feature type="compositionally biased region" description="Polar residues" evidence="1">
    <location>
        <begin position="125"/>
        <end position="146"/>
    </location>
</feature>
<feature type="compositionally biased region" description="Polar residues" evidence="1">
    <location>
        <begin position="155"/>
        <end position="171"/>
    </location>
</feature>
<feature type="compositionally biased region" description="Polar residues" evidence="1">
    <location>
        <begin position="494"/>
        <end position="503"/>
    </location>
</feature>
<feature type="compositionally biased region" description="Basic and acidic residues" evidence="1">
    <location>
        <begin position="385"/>
        <end position="419"/>
    </location>
</feature>
<dbReference type="AlphaFoldDB" id="A0A6A5CDN7"/>
<comment type="caution">
    <text evidence="2">The sequence shown here is derived from an EMBL/GenBank/DDBJ whole genome shotgun (WGS) entry which is preliminary data.</text>
</comment>
<evidence type="ECO:0000313" key="3">
    <source>
        <dbReference type="Proteomes" id="UP000444721"/>
    </source>
</evidence>
<keyword evidence="3" id="KW-1185">Reference proteome</keyword>
<feature type="region of interest" description="Disordered" evidence="1">
    <location>
        <begin position="686"/>
        <end position="742"/>
    </location>
</feature>
<feature type="compositionally biased region" description="Low complexity" evidence="1">
    <location>
        <begin position="44"/>
        <end position="91"/>
    </location>
</feature>
<feature type="compositionally biased region" description="Polar residues" evidence="1">
    <location>
        <begin position="686"/>
        <end position="698"/>
    </location>
</feature>
<organism evidence="2 3">
    <name type="scientific">Naegleria fowleri</name>
    <name type="common">Brain eating amoeba</name>
    <dbReference type="NCBI Taxonomy" id="5763"/>
    <lineage>
        <taxon>Eukaryota</taxon>
        <taxon>Discoba</taxon>
        <taxon>Heterolobosea</taxon>
        <taxon>Tetramitia</taxon>
        <taxon>Eutetramitia</taxon>
        <taxon>Vahlkampfiidae</taxon>
        <taxon>Naegleria</taxon>
    </lineage>
</organism>
<feature type="compositionally biased region" description="Polar residues" evidence="1">
    <location>
        <begin position="428"/>
        <end position="444"/>
    </location>
</feature>